<protein>
    <submittedName>
        <fullName evidence="4">MmgE/PrpD family protein</fullName>
    </submittedName>
</protein>
<keyword evidence="5" id="KW-1185">Reference proteome</keyword>
<dbReference type="Pfam" id="PF19305">
    <property type="entry name" value="MmgE_PrpD_C"/>
    <property type="match status" value="1"/>
</dbReference>
<reference evidence="4" key="1">
    <citation type="submission" date="2022-08" db="EMBL/GenBank/DDBJ databases">
        <authorList>
            <person name="Li F."/>
        </authorList>
    </citation>
    <scope>NUCLEOTIDE SEQUENCE</scope>
    <source>
        <strain evidence="4">MQZ15Z-1</strain>
    </source>
</reference>
<evidence type="ECO:0000313" key="4">
    <source>
        <dbReference type="EMBL" id="MCS0497771.1"/>
    </source>
</evidence>
<dbReference type="Gene3D" id="3.30.1330.120">
    <property type="entry name" value="2-methylcitrate dehydratase PrpD"/>
    <property type="match status" value="1"/>
</dbReference>
<dbReference type="InterPro" id="IPR042183">
    <property type="entry name" value="MmgE/PrpD_sf_1"/>
</dbReference>
<feature type="domain" description="MmgE/PrpD N-terminal" evidence="2">
    <location>
        <begin position="20"/>
        <end position="257"/>
    </location>
</feature>
<proteinExistence type="inferred from homology"/>
<comment type="similarity">
    <text evidence="1">Belongs to the PrpD family.</text>
</comment>
<dbReference type="InterPro" id="IPR045337">
    <property type="entry name" value="MmgE_PrpD_C"/>
</dbReference>
<dbReference type="Pfam" id="PF03972">
    <property type="entry name" value="MmgE_PrpD_N"/>
    <property type="match status" value="1"/>
</dbReference>
<evidence type="ECO:0000259" key="3">
    <source>
        <dbReference type="Pfam" id="PF19305"/>
    </source>
</evidence>
<gene>
    <name evidence="4" type="ORF">NVS89_22000</name>
</gene>
<dbReference type="EMBL" id="JANTHZ010000014">
    <property type="protein sequence ID" value="MCS0497771.1"/>
    <property type="molecule type" value="Genomic_DNA"/>
</dbReference>
<dbReference type="SUPFAM" id="SSF103378">
    <property type="entry name" value="2-methylcitrate dehydratase PrpD"/>
    <property type="match status" value="1"/>
</dbReference>
<comment type="caution">
    <text evidence="4">The sequence shown here is derived from an EMBL/GenBank/DDBJ whole genome shotgun (WGS) entry which is preliminary data.</text>
</comment>
<evidence type="ECO:0000259" key="2">
    <source>
        <dbReference type="Pfam" id="PF03972"/>
    </source>
</evidence>
<dbReference type="InterPro" id="IPR036148">
    <property type="entry name" value="MmgE/PrpD_sf"/>
</dbReference>
<name>A0A9X2PFJ6_9HYPH</name>
<dbReference type="InterPro" id="IPR042188">
    <property type="entry name" value="MmgE/PrpD_sf_2"/>
</dbReference>
<dbReference type="InterPro" id="IPR005656">
    <property type="entry name" value="MmgE_PrpD"/>
</dbReference>
<dbReference type="PANTHER" id="PTHR16943:SF8">
    <property type="entry name" value="2-METHYLCITRATE DEHYDRATASE"/>
    <property type="match status" value="1"/>
</dbReference>
<evidence type="ECO:0000256" key="1">
    <source>
        <dbReference type="ARBA" id="ARBA00006174"/>
    </source>
</evidence>
<feature type="domain" description="MmgE/PrpD C-terminal" evidence="3">
    <location>
        <begin position="286"/>
        <end position="449"/>
    </location>
</feature>
<dbReference type="InterPro" id="IPR045336">
    <property type="entry name" value="MmgE_PrpD_N"/>
</dbReference>
<accession>A0A9X2PFJ6</accession>
<sequence length="476" mass="49165">MAGAVMAGAAGGAGRSVAEQAADFLIGLRHTSLDTDVVAIARTALADYVGVALAGASEPVARNVRAWAGERAFGTMDATVIGAGGLRLDPENAALCNAVAGHALDFDDTSWTTIGHPTTVVAPAALAIAEQVGASGADALRAYVAGVEVAHRIAEFCMPEVSEAGWHTTGALYALGAAAAAALLLDIDRATCVHALGLAASRSGGVRSNFGTQAKPWHAGMAARNGLEAVSLARAGVTASRTAIEGQDGYVACLAGAASRARIAGRDLPFGAPFDLVARGLAFKRFPCCSGAHPACDLTLDLMAEHGFGADEVEEIQVGVSLLAERELVAHAPRTPQEARFSMEFALAATLVHGPLTWDLFAPETLADPAVRRLMAAVRLDVSPELAALGFIGTAPVRMTFRLRDGRTIHGARDLAIGNPECPMSAEDHAAKFRSCAARAMAPEAADELLRRLRALDREPDLGALWAAAAQFELTA</sequence>
<dbReference type="PANTHER" id="PTHR16943">
    <property type="entry name" value="2-METHYLCITRATE DEHYDRATASE-RELATED"/>
    <property type="match status" value="1"/>
</dbReference>
<organism evidence="4 5">
    <name type="scientific">Ancylobacter mangrovi</name>
    <dbReference type="NCBI Taxonomy" id="2972472"/>
    <lineage>
        <taxon>Bacteria</taxon>
        <taxon>Pseudomonadati</taxon>
        <taxon>Pseudomonadota</taxon>
        <taxon>Alphaproteobacteria</taxon>
        <taxon>Hyphomicrobiales</taxon>
        <taxon>Xanthobacteraceae</taxon>
        <taxon>Ancylobacter</taxon>
    </lineage>
</organism>
<dbReference type="Proteomes" id="UP001151088">
    <property type="component" value="Unassembled WGS sequence"/>
</dbReference>
<dbReference type="RefSeq" id="WP_258734924.1">
    <property type="nucleotide sequence ID" value="NZ_JANTHZ010000014.1"/>
</dbReference>
<evidence type="ECO:0000313" key="5">
    <source>
        <dbReference type="Proteomes" id="UP001151088"/>
    </source>
</evidence>
<dbReference type="AlphaFoldDB" id="A0A9X2PFJ6"/>
<dbReference type="GO" id="GO:0016829">
    <property type="term" value="F:lyase activity"/>
    <property type="evidence" value="ECO:0007669"/>
    <property type="project" value="InterPro"/>
</dbReference>
<dbReference type="Gene3D" id="1.10.4100.10">
    <property type="entry name" value="2-methylcitrate dehydratase PrpD"/>
    <property type="match status" value="1"/>
</dbReference>